<comment type="caution">
    <text evidence="2">The sequence shown here is derived from an EMBL/GenBank/DDBJ whole genome shotgun (WGS) entry which is preliminary data.</text>
</comment>
<gene>
    <name evidence="2" type="ORF">QWF21_03515</name>
</gene>
<evidence type="ECO:0008006" key="4">
    <source>
        <dbReference type="Google" id="ProtNLM"/>
    </source>
</evidence>
<evidence type="ECO:0000313" key="2">
    <source>
        <dbReference type="EMBL" id="MEE2023301.1"/>
    </source>
</evidence>
<proteinExistence type="predicted"/>
<feature type="signal peptide" evidence="1">
    <location>
        <begin position="1"/>
        <end position="23"/>
    </location>
</feature>
<sequence length="83" mass="9150">MNPKMMLTAAVVFCATAFVPAQANEINISQLMTDLLQKQAVELQEQLSRSVKQSLQQMIEQAAPQVAEKVELSSETNKQEAAE</sequence>
<keyword evidence="3" id="KW-1185">Reference proteome</keyword>
<reference evidence="2 3" key="1">
    <citation type="submission" date="2023-06" db="EMBL/GenBank/DDBJ databases">
        <title>Alkalimonas sp., MEB004 an alkaliphilic bacterium isolated from Lonar Lake, India.</title>
        <authorList>
            <person name="Joshi A."/>
            <person name="Thite S."/>
        </authorList>
    </citation>
    <scope>NUCLEOTIDE SEQUENCE [LARGE SCALE GENOMIC DNA]</scope>
    <source>
        <strain evidence="2 3">MEB004</strain>
    </source>
</reference>
<organism evidence="2 3">
    <name type="scientific">Alkalimonas mucilaginosa</name>
    <dbReference type="NCBI Taxonomy" id="3057676"/>
    <lineage>
        <taxon>Bacteria</taxon>
        <taxon>Pseudomonadati</taxon>
        <taxon>Pseudomonadota</taxon>
        <taxon>Gammaproteobacteria</taxon>
        <taxon>Alkalimonas</taxon>
    </lineage>
</organism>
<accession>A0ABU7JCZ0</accession>
<evidence type="ECO:0000256" key="1">
    <source>
        <dbReference type="SAM" id="SignalP"/>
    </source>
</evidence>
<protein>
    <recommendedName>
        <fullName evidence="4">Secreted protein</fullName>
    </recommendedName>
</protein>
<evidence type="ECO:0000313" key="3">
    <source>
        <dbReference type="Proteomes" id="UP001339167"/>
    </source>
</evidence>
<feature type="chain" id="PRO_5045922689" description="Secreted protein" evidence="1">
    <location>
        <begin position="24"/>
        <end position="83"/>
    </location>
</feature>
<dbReference type="Proteomes" id="UP001339167">
    <property type="component" value="Unassembled WGS sequence"/>
</dbReference>
<name>A0ABU7JCZ0_9GAMM</name>
<dbReference type="RefSeq" id="WP_330086655.1">
    <property type="nucleotide sequence ID" value="NZ_JAUGZK010000002.1"/>
</dbReference>
<dbReference type="EMBL" id="JAUGZK010000002">
    <property type="protein sequence ID" value="MEE2023301.1"/>
    <property type="molecule type" value="Genomic_DNA"/>
</dbReference>
<keyword evidence="1" id="KW-0732">Signal</keyword>